<organism evidence="2">
    <name type="scientific">Candidatus Kentrum sp. SD</name>
    <dbReference type="NCBI Taxonomy" id="2126332"/>
    <lineage>
        <taxon>Bacteria</taxon>
        <taxon>Pseudomonadati</taxon>
        <taxon>Pseudomonadota</taxon>
        <taxon>Gammaproteobacteria</taxon>
        <taxon>Candidatus Kentrum</taxon>
    </lineage>
</organism>
<dbReference type="AlphaFoldDB" id="A0A451BMH5"/>
<dbReference type="PANTHER" id="PTHR34047">
    <property type="entry name" value="NUCLEAR INTRON MATURASE 1, MITOCHONDRIAL-RELATED"/>
    <property type="match status" value="1"/>
</dbReference>
<dbReference type="InterPro" id="IPR043502">
    <property type="entry name" value="DNA/RNA_pol_sf"/>
</dbReference>
<name>A0A451BMH5_9GAMM</name>
<dbReference type="EMBL" id="CAADHB010000052">
    <property type="protein sequence ID" value="VFK79499.1"/>
    <property type="molecule type" value="Genomic_DNA"/>
</dbReference>
<gene>
    <name evidence="2" type="ORF">BECKSD772D_GA0070982_105210</name>
</gene>
<accession>A0A451BMH5</accession>
<evidence type="ECO:0008006" key="3">
    <source>
        <dbReference type="Google" id="ProtNLM"/>
    </source>
</evidence>
<proteinExistence type="inferred from homology"/>
<protein>
    <recommendedName>
        <fullName evidence="3">Reverse transcriptase (RNA-dependent DNA polymerase)</fullName>
    </recommendedName>
</protein>
<dbReference type="SUPFAM" id="SSF56672">
    <property type="entry name" value="DNA/RNA polymerases"/>
    <property type="match status" value="1"/>
</dbReference>
<comment type="similarity">
    <text evidence="1">Belongs to the bacterial reverse transcriptase family.</text>
</comment>
<dbReference type="PANTHER" id="PTHR34047:SF8">
    <property type="entry name" value="PROTEIN YKFC"/>
    <property type="match status" value="1"/>
</dbReference>
<dbReference type="InterPro" id="IPR051083">
    <property type="entry name" value="GrpII_Intron_Splice-Mob/Def"/>
</dbReference>
<sequence>MFCRVNRLKLKVHSLTGRITPLLMYQAFRNVKRNRGAAGIDNVSIRMFEANLFDNLDALMRELKTRGTFKPKPLRRVFIPKGKGKMRPLGIPAVRDRIAQEVLSSTCCVNQNGQLPVRGTLDEVARESCLGLKQARR</sequence>
<evidence type="ECO:0000256" key="1">
    <source>
        <dbReference type="ARBA" id="ARBA00034120"/>
    </source>
</evidence>
<reference evidence="2" key="1">
    <citation type="submission" date="2019-02" db="EMBL/GenBank/DDBJ databases">
        <authorList>
            <person name="Gruber-Vodicka R. H."/>
            <person name="Seah K. B. B."/>
        </authorList>
    </citation>
    <scope>NUCLEOTIDE SEQUENCE</scope>
    <source>
        <strain evidence="2">BECK_S127</strain>
    </source>
</reference>
<evidence type="ECO:0000313" key="2">
    <source>
        <dbReference type="EMBL" id="VFK79499.1"/>
    </source>
</evidence>